<dbReference type="Proteomes" id="UP000242949">
    <property type="component" value="Unassembled WGS sequence"/>
</dbReference>
<gene>
    <name evidence="1" type="ORF">SAMN05421734_10669</name>
</gene>
<evidence type="ECO:0000313" key="2">
    <source>
        <dbReference type="Proteomes" id="UP000242949"/>
    </source>
</evidence>
<name>A0A1G6KEM9_9BACI</name>
<protein>
    <submittedName>
        <fullName evidence="1">Uncharacterized protein</fullName>
    </submittedName>
</protein>
<dbReference type="AlphaFoldDB" id="A0A1G6KEM9"/>
<dbReference type="EMBL" id="FMYI01000006">
    <property type="protein sequence ID" value="SDC29539.1"/>
    <property type="molecule type" value="Genomic_DNA"/>
</dbReference>
<proteinExistence type="predicted"/>
<organism evidence="1 2">
    <name type="scientific">Pelagirhabdus alkalitolerans</name>
    <dbReference type="NCBI Taxonomy" id="1612202"/>
    <lineage>
        <taxon>Bacteria</taxon>
        <taxon>Bacillati</taxon>
        <taxon>Bacillota</taxon>
        <taxon>Bacilli</taxon>
        <taxon>Bacillales</taxon>
        <taxon>Bacillaceae</taxon>
        <taxon>Pelagirhabdus</taxon>
    </lineage>
</organism>
<evidence type="ECO:0000313" key="1">
    <source>
        <dbReference type="EMBL" id="SDC29539.1"/>
    </source>
</evidence>
<sequence>MEKQNPDEKLNNLLDHDELEQYCFHNHTEITEDGEYVFFNSCLSVIIHR</sequence>
<reference evidence="2" key="1">
    <citation type="submission" date="2016-09" db="EMBL/GenBank/DDBJ databases">
        <authorList>
            <person name="Varghese N."/>
            <person name="Submissions S."/>
        </authorList>
    </citation>
    <scope>NUCLEOTIDE SEQUENCE [LARGE SCALE GENOMIC DNA]</scope>
    <source>
        <strain evidence="2">S5</strain>
    </source>
</reference>
<accession>A0A1G6KEM9</accession>
<keyword evidence="2" id="KW-1185">Reference proteome</keyword>